<reference evidence="3" key="1">
    <citation type="submission" date="2021-02" db="EMBL/GenBank/DDBJ databases">
        <authorList>
            <person name="Dougan E. K."/>
            <person name="Rhodes N."/>
            <person name="Thang M."/>
            <person name="Chan C."/>
        </authorList>
    </citation>
    <scope>NUCLEOTIDE SEQUENCE</scope>
</reference>
<proteinExistence type="predicted"/>
<feature type="compositionally biased region" description="Low complexity" evidence="2">
    <location>
        <begin position="808"/>
        <end position="821"/>
    </location>
</feature>
<feature type="coiled-coil region" evidence="1">
    <location>
        <begin position="80"/>
        <end position="107"/>
    </location>
</feature>
<dbReference type="OrthoDB" id="429260at2759"/>
<comment type="caution">
    <text evidence="3">The sequence shown here is derived from an EMBL/GenBank/DDBJ whole genome shotgun (WGS) entry which is preliminary data.</text>
</comment>
<accession>A0A812SBV5</accession>
<sequence>MPLPYRFRAASLDGGVRALRNAVDLVVALLNWLHLGRPHRAPAELCQPAPLRGEQRAAVRRLEAMLSEVVSHPAVVAADMGRVAAKIEGLEKMVAALQKQGAALAANHHGYHDGPGCVPRFDPVELDFGESVAGGSKISTVAQPVVASRIDFGGAAAFDPVEFLDADCADHYLHPFDFAIAEQDAEVDPPRARVLASPAERGRLLAKLDQSGRLRLRPSQLCRERHVNGMFCVPKSLEKDRLILDARGPNGLELGRTAWTRSMANAVSLFGTILAPEEVLVFSGTDLRDYYYQYRVSDQRIVRNALALEIPEGEARMYTCFEEEFAGLGPFRACFASMAMGDLNSVEFGQCAHLSLVLNAGCVLEHELLTMKSQPSRSKIQGGVVIDDLVIAERMPRSEFEQGAHGKSEGARRLQFAERKYEEVRLPQNLRKTFREQLRAEFWGAAVDGDEGTSRPTVSRLLPVLSLTAAVAKLGYGTRYLLEVIAGFFISVFQFRRRCMALLEEVFRAPRDIGEHVTFRFWPRLVAELWSLVVIAPIVRWNFRTRTCAEVSATDASDEWEAEVVTEVPKEMADELWRHVLRKPVWTRLLRRDLAALREAGLLEPAEELPGEEELPYHFLWRDIFCCLRFRSSWRQKIKRKRHINVHELRAILISESRRGRRLPGARLLTGADSQVSLGCLLKGRSASPRLNGVLRASLPDLLALDIFGAYMYIASENNPSDDGTRDRRIREPSYDMPFYLGELLRGNTGPLDDELLSQELDFVSLLGLPPLTSIRRALGPETALCRRDRRRKWMLEKRTRPRHQGRPPSTDSPRSSSASSILCTPRGALARCKSDPLTPSPLKRGVPPETGAKKFAAAAAVNKDEKLRSLERASAVPDSVSSWADIKCLLLTFDREQFILPKGCKTPLDEMLSASGFLDLFSGSLGVARAAANASGLWVLSFDLCRGAEENLLHRPLQERILTLIKAGAFRGLGGGPDGNALSEFMCDAVEAGLERGIPAWAENPHGSYLWHTPRWKALLAKHGQAGMRELSLSARKSLSSHAMVFCVLVRAYGDWLFQQGEPLYKFRHLMAYLQKSRFDLKPFLSFGWDLVSRWERVVPVVHRVPIPEAIVRAMFSLGLLRHWFRWCSVLALAFYGLGRAGEPLRAKRRDLLLPSDSLSDISAGCYLAVRSPKTAFRGSGKVQHLCVKETTIVRFLEAALGPLVADEELYPGSSGAFRRRWDELLCCLGIPRSAKLLPGGLRGGGAVREYKAGSEISSLLWRMRIRHITTLESYLQEVSAVSVVPALPSESRRSVAAASALLEVILASLFAKRDLATNS</sequence>
<feature type="region of interest" description="Disordered" evidence="2">
    <location>
        <begin position="795"/>
        <end position="821"/>
    </location>
</feature>
<gene>
    <name evidence="3" type="primary">RMV1</name>
    <name evidence="3" type="ORF">SPIL2461_LOCUS11853</name>
</gene>
<evidence type="ECO:0000313" key="4">
    <source>
        <dbReference type="Proteomes" id="UP000649617"/>
    </source>
</evidence>
<evidence type="ECO:0000313" key="3">
    <source>
        <dbReference type="EMBL" id="CAE7469225.1"/>
    </source>
</evidence>
<name>A0A812SBV5_SYMPI</name>
<protein>
    <submittedName>
        <fullName evidence="3">RMV1 protein</fullName>
    </submittedName>
</protein>
<organism evidence="3 4">
    <name type="scientific">Symbiodinium pilosum</name>
    <name type="common">Dinoflagellate</name>
    <dbReference type="NCBI Taxonomy" id="2952"/>
    <lineage>
        <taxon>Eukaryota</taxon>
        <taxon>Sar</taxon>
        <taxon>Alveolata</taxon>
        <taxon>Dinophyceae</taxon>
        <taxon>Suessiales</taxon>
        <taxon>Symbiodiniaceae</taxon>
        <taxon>Symbiodinium</taxon>
    </lineage>
</organism>
<dbReference type="Proteomes" id="UP000649617">
    <property type="component" value="Unassembled WGS sequence"/>
</dbReference>
<evidence type="ECO:0000256" key="1">
    <source>
        <dbReference type="SAM" id="Coils"/>
    </source>
</evidence>
<keyword evidence="4" id="KW-1185">Reference proteome</keyword>
<keyword evidence="1" id="KW-0175">Coiled coil</keyword>
<dbReference type="EMBL" id="CAJNIZ010023447">
    <property type="protein sequence ID" value="CAE7469225.1"/>
    <property type="molecule type" value="Genomic_DNA"/>
</dbReference>
<evidence type="ECO:0000256" key="2">
    <source>
        <dbReference type="SAM" id="MobiDB-lite"/>
    </source>
</evidence>